<comment type="subcellular location">
    <subcellularLocation>
        <location evidence="1">Cell projection</location>
        <location evidence="1">Cilium</location>
    </subcellularLocation>
</comment>
<dbReference type="WBParaSite" id="TREG1_16810.2">
    <property type="protein sequence ID" value="TREG1_16810.2"/>
    <property type="gene ID" value="TREG1_16810"/>
</dbReference>
<dbReference type="PROSITE" id="PS51374">
    <property type="entry name" value="NDPK_LIKE"/>
    <property type="match status" value="1"/>
</dbReference>
<keyword evidence="11" id="KW-1185">Reference proteome</keyword>
<reference evidence="11" key="1">
    <citation type="submission" date="2022-06" db="EMBL/GenBank/DDBJ databases">
        <authorList>
            <person name="Berger JAMES D."/>
            <person name="Berger JAMES D."/>
        </authorList>
    </citation>
    <scope>NUCLEOTIDE SEQUENCE [LARGE SCALE GENOMIC DNA]</scope>
</reference>
<evidence type="ECO:0000256" key="8">
    <source>
        <dbReference type="PROSITE-ProRule" id="PRU00706"/>
    </source>
</evidence>
<dbReference type="GO" id="GO:0004550">
    <property type="term" value="F:nucleoside diphosphate kinase activity"/>
    <property type="evidence" value="ECO:0007669"/>
    <property type="project" value="InterPro"/>
</dbReference>
<dbReference type="GO" id="GO:1902176">
    <property type="term" value="P:negative regulation of oxidative stress-induced intrinsic apoptotic signaling pathway"/>
    <property type="evidence" value="ECO:0007669"/>
    <property type="project" value="TreeGrafter"/>
</dbReference>
<evidence type="ECO:0000256" key="2">
    <source>
        <dbReference type="ARBA" id="ARBA00008142"/>
    </source>
</evidence>
<dbReference type="GO" id="GO:0006241">
    <property type="term" value="P:CTP biosynthetic process"/>
    <property type="evidence" value="ECO:0007669"/>
    <property type="project" value="InterPro"/>
</dbReference>
<evidence type="ECO:0000256" key="3">
    <source>
        <dbReference type="ARBA" id="ARBA00022473"/>
    </source>
</evidence>
<keyword evidence="5" id="KW-0966">Cell projection</keyword>
<dbReference type="GO" id="GO:0016787">
    <property type="term" value="F:hydrolase activity"/>
    <property type="evidence" value="ECO:0007669"/>
    <property type="project" value="UniProtKB-KW"/>
</dbReference>
<evidence type="ECO:0000313" key="12">
    <source>
        <dbReference type="WBParaSite" id="TREG1_16810.2"/>
    </source>
</evidence>
<dbReference type="GO" id="GO:0006228">
    <property type="term" value="P:UTP biosynthetic process"/>
    <property type="evidence" value="ECO:0007669"/>
    <property type="project" value="InterPro"/>
</dbReference>
<keyword evidence="4" id="KW-0378">Hydrolase</keyword>
<evidence type="ECO:0000313" key="13">
    <source>
        <dbReference type="WBParaSite" id="TREG1_16810.3"/>
    </source>
</evidence>
<evidence type="ECO:0000256" key="7">
    <source>
        <dbReference type="ARBA" id="ARBA00080200"/>
    </source>
</evidence>
<evidence type="ECO:0000313" key="11">
    <source>
        <dbReference type="Proteomes" id="UP000050795"/>
    </source>
</evidence>
<dbReference type="SMART" id="SM00562">
    <property type="entry name" value="NDK"/>
    <property type="match status" value="1"/>
</dbReference>
<dbReference type="InterPro" id="IPR007858">
    <property type="entry name" value="Dpy-30_motif"/>
</dbReference>
<dbReference type="Gene3D" id="1.20.890.10">
    <property type="entry name" value="cAMP-dependent protein kinase regulatory subunit, dimerization-anchoring domain"/>
    <property type="match status" value="1"/>
</dbReference>
<dbReference type="GO" id="GO:0003341">
    <property type="term" value="P:cilium movement"/>
    <property type="evidence" value="ECO:0007669"/>
    <property type="project" value="TreeGrafter"/>
</dbReference>
<dbReference type="SUPFAM" id="SSF54919">
    <property type="entry name" value="Nucleoside diphosphate kinase, NDK"/>
    <property type="match status" value="1"/>
</dbReference>
<dbReference type="FunFam" id="1.20.890.10:FF:000008">
    <property type="entry name" value="Nucleoside diphosphate kinase homolog 5"/>
    <property type="match status" value="1"/>
</dbReference>
<organism evidence="11 12">
    <name type="scientific">Trichobilharzia regenti</name>
    <name type="common">Nasal bird schistosome</name>
    <dbReference type="NCBI Taxonomy" id="157069"/>
    <lineage>
        <taxon>Eukaryota</taxon>
        <taxon>Metazoa</taxon>
        <taxon>Spiralia</taxon>
        <taxon>Lophotrochozoa</taxon>
        <taxon>Platyhelminthes</taxon>
        <taxon>Trematoda</taxon>
        <taxon>Digenea</taxon>
        <taxon>Strigeidida</taxon>
        <taxon>Schistosomatoidea</taxon>
        <taxon>Schistosomatidae</taxon>
        <taxon>Trichobilharzia</taxon>
    </lineage>
</organism>
<evidence type="ECO:0000256" key="9">
    <source>
        <dbReference type="RuleBase" id="RU004011"/>
    </source>
</evidence>
<dbReference type="InterPro" id="IPR001564">
    <property type="entry name" value="Nucleoside_diP_kinase"/>
</dbReference>
<dbReference type="WBParaSite" id="TREG1_16810.4">
    <property type="protein sequence ID" value="TREG1_16810.4"/>
    <property type="gene ID" value="TREG1_16810"/>
</dbReference>
<dbReference type="GO" id="GO:0006183">
    <property type="term" value="P:GTP biosynthetic process"/>
    <property type="evidence" value="ECO:0007669"/>
    <property type="project" value="InterPro"/>
</dbReference>
<dbReference type="PRINTS" id="PR01243">
    <property type="entry name" value="NUCDPKINASE"/>
</dbReference>
<feature type="domain" description="Nucleoside diphosphate kinase-like" evidence="10">
    <location>
        <begin position="11"/>
        <end position="149"/>
    </location>
</feature>
<sequence length="211" mass="24214">MSKENSPYIQVERTLVIIKPDIIHHVNQIEEFILQKGFFIIQKRRVHLTPEQASEFYAEHYGKMFYPTLIAYISSGPIQVLVIAKENAISFWRELIGPQNALKAKAVAPESLRAIYGTDDQQNGIHGSDSFTSAEREIRFFFPDTVVEPIPVRLAAKDYLARNVNPTLLRGLTELCKQKPKDPVLWLADWLLENNPNKPRLSDKSTVYQHL</sequence>
<dbReference type="Proteomes" id="UP000050795">
    <property type="component" value="Unassembled WGS sequence"/>
</dbReference>
<dbReference type="Pfam" id="PF00334">
    <property type="entry name" value="NDK"/>
    <property type="match status" value="1"/>
</dbReference>
<dbReference type="PANTHER" id="PTHR46161:SF1">
    <property type="entry name" value="NUCLEOSIDE DIPHOSPHATE KINASE HOMOLOG 5"/>
    <property type="match status" value="1"/>
</dbReference>
<comment type="caution">
    <text evidence="8">Lacks conserved residue(s) required for the propagation of feature annotation.</text>
</comment>
<evidence type="ECO:0000256" key="1">
    <source>
        <dbReference type="ARBA" id="ARBA00004138"/>
    </source>
</evidence>
<dbReference type="AlphaFoldDB" id="A0AA85JFN5"/>
<protein>
    <recommendedName>
        <fullName evidence="6">Nucleoside diphosphate kinase homolog 5</fullName>
    </recommendedName>
    <alternativeName>
        <fullName evidence="7">3'-5' exonuclease NME5</fullName>
    </alternativeName>
</protein>
<dbReference type="Gene3D" id="3.30.70.141">
    <property type="entry name" value="Nucleoside diphosphate kinase-like domain"/>
    <property type="match status" value="1"/>
</dbReference>
<dbReference type="WBParaSite" id="TREG1_16810.3">
    <property type="protein sequence ID" value="TREG1_16810.3"/>
    <property type="gene ID" value="TREG1_16810"/>
</dbReference>
<comment type="similarity">
    <text evidence="2 8 9">Belongs to the NDK family.</text>
</comment>
<dbReference type="GO" id="GO:0005929">
    <property type="term" value="C:cilium"/>
    <property type="evidence" value="ECO:0007669"/>
    <property type="project" value="UniProtKB-SubCell"/>
</dbReference>
<dbReference type="CDD" id="cd22970">
    <property type="entry name" value="DD_NDKH5-like"/>
    <property type="match status" value="1"/>
</dbReference>
<dbReference type="InterPro" id="IPR034907">
    <property type="entry name" value="NDK-like_dom"/>
</dbReference>
<name>A0AA85JFN5_TRIRE</name>
<dbReference type="Pfam" id="PF05186">
    <property type="entry name" value="Dpy-30"/>
    <property type="match status" value="1"/>
</dbReference>
<accession>A0AA85JFN5</accession>
<reference evidence="12 13" key="2">
    <citation type="submission" date="2023-11" db="UniProtKB">
        <authorList>
            <consortium name="WormBaseParasite"/>
        </authorList>
    </citation>
    <scope>IDENTIFICATION</scope>
</reference>
<evidence type="ECO:0000256" key="6">
    <source>
        <dbReference type="ARBA" id="ARBA00072632"/>
    </source>
</evidence>
<evidence type="ECO:0000256" key="5">
    <source>
        <dbReference type="ARBA" id="ARBA00023273"/>
    </source>
</evidence>
<keyword evidence="3" id="KW-0217">Developmental protein</keyword>
<dbReference type="FunFam" id="3.30.70.141:FF:000010">
    <property type="entry name" value="Nucleoside diphosphate kinase 7"/>
    <property type="match status" value="1"/>
</dbReference>
<dbReference type="InterPro" id="IPR036850">
    <property type="entry name" value="NDK-like_dom_sf"/>
</dbReference>
<dbReference type="CDD" id="cd04418">
    <property type="entry name" value="NDPk5"/>
    <property type="match status" value="1"/>
</dbReference>
<proteinExistence type="inferred from homology"/>
<evidence type="ECO:0000256" key="4">
    <source>
        <dbReference type="ARBA" id="ARBA00022801"/>
    </source>
</evidence>
<evidence type="ECO:0000259" key="10">
    <source>
        <dbReference type="SMART" id="SM00562"/>
    </source>
</evidence>
<dbReference type="PANTHER" id="PTHR46161">
    <property type="entry name" value="NUCLEOSIDE DIPHOSPHATE KINASE"/>
    <property type="match status" value="1"/>
</dbReference>